<organism evidence="5">
    <name type="scientific">Cacopsylla melanoneura</name>
    <dbReference type="NCBI Taxonomy" id="428564"/>
    <lineage>
        <taxon>Eukaryota</taxon>
        <taxon>Metazoa</taxon>
        <taxon>Ecdysozoa</taxon>
        <taxon>Arthropoda</taxon>
        <taxon>Hexapoda</taxon>
        <taxon>Insecta</taxon>
        <taxon>Pterygota</taxon>
        <taxon>Neoptera</taxon>
        <taxon>Paraneoptera</taxon>
        <taxon>Hemiptera</taxon>
        <taxon>Sternorrhyncha</taxon>
        <taxon>Psylloidea</taxon>
        <taxon>Psyllidae</taxon>
        <taxon>Psyllinae</taxon>
        <taxon>Cacopsylla</taxon>
    </lineage>
</organism>
<dbReference type="PROSITE" id="PS51352">
    <property type="entry name" value="THIOREDOXIN_2"/>
    <property type="match status" value="1"/>
</dbReference>
<dbReference type="InterPro" id="IPR017937">
    <property type="entry name" value="Thioredoxin_CS"/>
</dbReference>
<evidence type="ECO:0000256" key="3">
    <source>
        <dbReference type="SAM" id="SignalP"/>
    </source>
</evidence>
<dbReference type="InterPro" id="IPR051063">
    <property type="entry name" value="PDI"/>
</dbReference>
<comment type="similarity">
    <text evidence="1">Belongs to the protein disulfide isomerase family.</text>
</comment>
<reference evidence="5" key="1">
    <citation type="submission" date="2021-05" db="EMBL/GenBank/DDBJ databases">
        <authorList>
            <person name="Alioto T."/>
            <person name="Alioto T."/>
            <person name="Gomez Garrido J."/>
        </authorList>
    </citation>
    <scope>NUCLEOTIDE SEQUENCE</scope>
</reference>
<dbReference type="Pfam" id="PF00085">
    <property type="entry name" value="Thioredoxin"/>
    <property type="match status" value="1"/>
</dbReference>
<protein>
    <submittedName>
        <fullName evidence="5">Thioredoxin domain-containing protein 5</fullName>
    </submittedName>
</protein>
<feature type="chain" id="PRO_5034031360" evidence="3">
    <location>
        <begin position="23"/>
        <end position="201"/>
    </location>
</feature>
<evidence type="ECO:0000256" key="1">
    <source>
        <dbReference type="ARBA" id="ARBA00006347"/>
    </source>
</evidence>
<feature type="domain" description="Thioredoxin" evidence="4">
    <location>
        <begin position="5"/>
        <end position="146"/>
    </location>
</feature>
<dbReference type="PRINTS" id="PR00421">
    <property type="entry name" value="THIOREDOXIN"/>
</dbReference>
<dbReference type="PROSITE" id="PS00194">
    <property type="entry name" value="THIOREDOXIN_1"/>
    <property type="match status" value="1"/>
</dbReference>
<name>A0A8D8TWU2_9HEMI</name>
<dbReference type="PANTHER" id="PTHR45672">
    <property type="entry name" value="PROTEIN DISULFIDE-ISOMERASE C17H9.14C-RELATED"/>
    <property type="match status" value="1"/>
</dbReference>
<dbReference type="Gene3D" id="3.40.30.10">
    <property type="entry name" value="Glutaredoxin"/>
    <property type="match status" value="2"/>
</dbReference>
<dbReference type="GO" id="GO:0003756">
    <property type="term" value="F:protein disulfide isomerase activity"/>
    <property type="evidence" value="ECO:0007669"/>
    <property type="project" value="TreeGrafter"/>
</dbReference>
<dbReference type="SUPFAM" id="SSF52833">
    <property type="entry name" value="Thioredoxin-like"/>
    <property type="match status" value="2"/>
</dbReference>
<feature type="signal peptide" evidence="3">
    <location>
        <begin position="1"/>
        <end position="22"/>
    </location>
</feature>
<sequence>MLLLPKIIKPIGVLALLHFVKCDDSGSVGEGKSKVLTQNSFHVEVPKNNYFVMFYAPWCGHCKNLHPIWEELADMLNDSEDSRVTIGQVDCTVEKQLCADQDITGYPTLKFFKKGSDTDGSDTDGNKFRGIRDLPTLTNFINEQISESPKEKETGDKPFINEGLVELTEDTFEKFVSIGSHFVKFYAPWCGQSKKIIYLPV</sequence>
<evidence type="ECO:0000259" key="4">
    <source>
        <dbReference type="PROSITE" id="PS51352"/>
    </source>
</evidence>
<dbReference type="InterPro" id="IPR013766">
    <property type="entry name" value="Thioredoxin_domain"/>
</dbReference>
<evidence type="ECO:0000256" key="2">
    <source>
        <dbReference type="ARBA" id="ARBA00022729"/>
    </source>
</evidence>
<evidence type="ECO:0000313" key="5">
    <source>
        <dbReference type="EMBL" id="CAG6693810.1"/>
    </source>
</evidence>
<dbReference type="AlphaFoldDB" id="A0A8D8TWU2"/>
<dbReference type="PANTHER" id="PTHR45672:SF3">
    <property type="entry name" value="THIOREDOXIN DOMAIN-CONTAINING PROTEIN 5"/>
    <property type="match status" value="1"/>
</dbReference>
<dbReference type="EMBL" id="HBUF01314516">
    <property type="protein sequence ID" value="CAG6693810.1"/>
    <property type="molecule type" value="Transcribed_RNA"/>
</dbReference>
<proteinExistence type="inferred from homology"/>
<keyword evidence="2 3" id="KW-0732">Signal</keyword>
<dbReference type="GO" id="GO:0005783">
    <property type="term" value="C:endoplasmic reticulum"/>
    <property type="evidence" value="ECO:0007669"/>
    <property type="project" value="TreeGrafter"/>
</dbReference>
<accession>A0A8D8TWU2</accession>
<dbReference type="InterPro" id="IPR036249">
    <property type="entry name" value="Thioredoxin-like_sf"/>
</dbReference>
<dbReference type="GO" id="GO:0006457">
    <property type="term" value="P:protein folding"/>
    <property type="evidence" value="ECO:0007669"/>
    <property type="project" value="TreeGrafter"/>
</dbReference>